<dbReference type="EMBL" id="FN649760">
    <property type="protein sequence ID" value="CBN78327.1"/>
    <property type="molecule type" value="Genomic_DNA"/>
</dbReference>
<feature type="transmembrane region" description="Helical" evidence="1">
    <location>
        <begin position="153"/>
        <end position="170"/>
    </location>
</feature>
<dbReference type="InParanoid" id="D8LNW7"/>
<organism evidence="2 3">
    <name type="scientific">Ectocarpus siliculosus</name>
    <name type="common">Brown alga</name>
    <name type="synonym">Conferva siliculosa</name>
    <dbReference type="NCBI Taxonomy" id="2880"/>
    <lineage>
        <taxon>Eukaryota</taxon>
        <taxon>Sar</taxon>
        <taxon>Stramenopiles</taxon>
        <taxon>Ochrophyta</taxon>
        <taxon>PX clade</taxon>
        <taxon>Phaeophyceae</taxon>
        <taxon>Ectocarpales</taxon>
        <taxon>Ectocarpaceae</taxon>
        <taxon>Ectocarpus</taxon>
    </lineage>
</organism>
<keyword evidence="1" id="KW-0812">Transmembrane</keyword>
<keyword evidence="1" id="KW-0472">Membrane</keyword>
<feature type="transmembrane region" description="Helical" evidence="1">
    <location>
        <begin position="190"/>
        <end position="208"/>
    </location>
</feature>
<proteinExistence type="predicted"/>
<keyword evidence="1" id="KW-1133">Transmembrane helix</keyword>
<evidence type="ECO:0000313" key="3">
    <source>
        <dbReference type="Proteomes" id="UP000002630"/>
    </source>
</evidence>
<feature type="transmembrane region" description="Helical" evidence="1">
    <location>
        <begin position="123"/>
        <end position="144"/>
    </location>
</feature>
<evidence type="ECO:0000256" key="1">
    <source>
        <dbReference type="SAM" id="Phobius"/>
    </source>
</evidence>
<gene>
    <name evidence="2" type="ORF">Esi_0005_0254</name>
</gene>
<name>D8LNW7_ECTSI</name>
<protein>
    <submittedName>
        <fullName evidence="2">Uncharacterized protein</fullName>
    </submittedName>
</protein>
<dbReference type="AlphaFoldDB" id="D8LNW7"/>
<accession>D8LNW7</accession>
<dbReference type="Proteomes" id="UP000002630">
    <property type="component" value="Unassembled WGS sequence"/>
</dbReference>
<reference evidence="2 3" key="1">
    <citation type="journal article" date="2010" name="Nature">
        <title>The Ectocarpus genome and the independent evolution of multicellularity in brown algae.</title>
        <authorList>
            <person name="Cock J.M."/>
            <person name="Sterck L."/>
            <person name="Rouze P."/>
            <person name="Scornet D."/>
            <person name="Allen A.E."/>
            <person name="Amoutzias G."/>
            <person name="Anthouard V."/>
            <person name="Artiguenave F."/>
            <person name="Aury J.M."/>
            <person name="Badger J.H."/>
            <person name="Beszteri B."/>
            <person name="Billiau K."/>
            <person name="Bonnet E."/>
            <person name="Bothwell J.H."/>
            <person name="Bowler C."/>
            <person name="Boyen C."/>
            <person name="Brownlee C."/>
            <person name="Carrano C.J."/>
            <person name="Charrier B."/>
            <person name="Cho G.Y."/>
            <person name="Coelho S.M."/>
            <person name="Collen J."/>
            <person name="Corre E."/>
            <person name="Da Silva C."/>
            <person name="Delage L."/>
            <person name="Delaroque N."/>
            <person name="Dittami S.M."/>
            <person name="Doulbeau S."/>
            <person name="Elias M."/>
            <person name="Farnham G."/>
            <person name="Gachon C.M."/>
            <person name="Gschloessl B."/>
            <person name="Heesch S."/>
            <person name="Jabbari K."/>
            <person name="Jubin C."/>
            <person name="Kawai H."/>
            <person name="Kimura K."/>
            <person name="Kloareg B."/>
            <person name="Kupper F.C."/>
            <person name="Lang D."/>
            <person name="Le Bail A."/>
            <person name="Leblanc C."/>
            <person name="Lerouge P."/>
            <person name="Lohr M."/>
            <person name="Lopez P.J."/>
            <person name="Martens C."/>
            <person name="Maumus F."/>
            <person name="Michel G."/>
            <person name="Miranda-Saavedra D."/>
            <person name="Morales J."/>
            <person name="Moreau H."/>
            <person name="Motomura T."/>
            <person name="Nagasato C."/>
            <person name="Napoli C.A."/>
            <person name="Nelson D.R."/>
            <person name="Nyvall-Collen P."/>
            <person name="Peters A.F."/>
            <person name="Pommier C."/>
            <person name="Potin P."/>
            <person name="Poulain J."/>
            <person name="Quesneville H."/>
            <person name="Read B."/>
            <person name="Rensing S.A."/>
            <person name="Ritter A."/>
            <person name="Rousvoal S."/>
            <person name="Samanta M."/>
            <person name="Samson G."/>
            <person name="Schroeder D.C."/>
            <person name="Segurens B."/>
            <person name="Strittmatter M."/>
            <person name="Tonon T."/>
            <person name="Tregear J.W."/>
            <person name="Valentin K."/>
            <person name="von Dassow P."/>
            <person name="Yamagishi T."/>
            <person name="Van de Peer Y."/>
            <person name="Wincker P."/>
        </authorList>
    </citation>
    <scope>NUCLEOTIDE SEQUENCE [LARGE SCALE GENOMIC DNA]</scope>
    <source>
        <strain evidence="3">Ec32 / CCAP1310/4</strain>
    </source>
</reference>
<evidence type="ECO:0000313" key="2">
    <source>
        <dbReference type="EMBL" id="CBN78327.1"/>
    </source>
</evidence>
<keyword evidence="3" id="KW-1185">Reference proteome</keyword>
<sequence length="234" mass="26135">MSMVYRQVEQEEPVDGARFNGEGGVRRQWWWQPGPVDSCCFCCSLRAGVGILAANDLFLNGIWSTFYSRSHIEKMLHAAIEILQSVYDKDCKDAPVQTEDCLQLSHNIEQAEFEVELFDNLPVIVYVEAIIAMLAGAVGLFAVFKSNALSAKIYLWMWLPRFFVGLVAKYTLRAVMKQYGIDNSDGPGVVIGHLVDVVVFLYFVKVAWSFHQRLKARSGNSSSPSGGVESIQLA</sequence>
<dbReference type="OrthoDB" id="10349922at2759"/>